<evidence type="ECO:0000313" key="2">
    <source>
        <dbReference type="Proteomes" id="UP000009226"/>
    </source>
</evidence>
<keyword evidence="2" id="KW-1185">Reference proteome</keyword>
<dbReference type="HOGENOM" id="CLU_2205788_0_0_9"/>
<dbReference type="AlphaFoldDB" id="F6B2T5"/>
<dbReference type="STRING" id="868595.Desca_2204"/>
<evidence type="ECO:0000313" key="1">
    <source>
        <dbReference type="EMBL" id="AEF95043.1"/>
    </source>
</evidence>
<dbReference type="RefSeq" id="WP_003542084.1">
    <property type="nucleotide sequence ID" value="NC_015565.1"/>
</dbReference>
<proteinExistence type="predicted"/>
<dbReference type="Proteomes" id="UP000009226">
    <property type="component" value="Chromosome"/>
</dbReference>
<dbReference type="EMBL" id="CP002736">
    <property type="protein sequence ID" value="AEF95043.1"/>
    <property type="molecule type" value="Genomic_DNA"/>
</dbReference>
<accession>F6B2T5</accession>
<protein>
    <submittedName>
        <fullName evidence="1">Uncharacterized protein</fullName>
    </submittedName>
</protein>
<sequence>MDLNVAVNFDRDFTRDMEDFISTRLESLNPAALPPEASEAIRRLNRLFDEIDLLILPQLSVEKITDFRVIEDLLTEAVYEHQKNTYKLGFYDGIKFMLSMFINQREE</sequence>
<reference evidence="1 2" key="1">
    <citation type="submission" date="2011-05" db="EMBL/GenBank/DDBJ databases">
        <title>Complete sequence of Desulfotomaculum carboxydivorans CO-1-SRB.</title>
        <authorList>
            <consortium name="US DOE Joint Genome Institute"/>
            <person name="Lucas S."/>
            <person name="Han J."/>
            <person name="Lapidus A."/>
            <person name="Cheng J.-F."/>
            <person name="Goodwin L."/>
            <person name="Pitluck S."/>
            <person name="Peters L."/>
            <person name="Mikhailova N."/>
            <person name="Lu M."/>
            <person name="Han C."/>
            <person name="Tapia R."/>
            <person name="Land M."/>
            <person name="Hauser L."/>
            <person name="Kyrpides N."/>
            <person name="Ivanova N."/>
            <person name="Pagani I."/>
            <person name="Stams A."/>
            <person name="Plugge C."/>
            <person name="Muyzer G."/>
            <person name="Kuever J."/>
            <person name="Parshina S."/>
            <person name="Ivanova A."/>
            <person name="Nazina T."/>
            <person name="Woyke T."/>
        </authorList>
    </citation>
    <scope>NUCLEOTIDE SEQUENCE [LARGE SCALE GENOMIC DNA]</scope>
    <source>
        <strain evidence="2">DSM 14880 / VKM B-2319 / CO-1-SRB</strain>
    </source>
</reference>
<gene>
    <name evidence="1" type="ordered locus">Desca_2204</name>
</gene>
<organism evidence="1 2">
    <name type="scientific">Desulfotomaculum nigrificans (strain DSM 14880 / VKM B-2319 / CO-1-SRB)</name>
    <name type="common">Desulfotomaculum carboxydivorans</name>
    <dbReference type="NCBI Taxonomy" id="868595"/>
    <lineage>
        <taxon>Bacteria</taxon>
        <taxon>Bacillati</taxon>
        <taxon>Bacillota</taxon>
        <taxon>Clostridia</taxon>
        <taxon>Eubacteriales</taxon>
        <taxon>Desulfotomaculaceae</taxon>
        <taxon>Desulfotomaculum</taxon>
    </lineage>
</organism>
<name>F6B2T5_DESCC</name>
<dbReference type="KEGG" id="dca:Desca_2204"/>